<feature type="region of interest" description="Disordered" evidence="1">
    <location>
        <begin position="155"/>
        <end position="180"/>
    </location>
</feature>
<dbReference type="OrthoDB" id="7824617at2759"/>
<gene>
    <name evidence="3" type="primary">Dmoj\GI16463</name>
    <name evidence="3" type="ORF">Dmoj_GI16463</name>
</gene>
<keyword evidence="2" id="KW-0732">Signal</keyword>
<dbReference type="FunCoup" id="A0A0Q9XFM8">
    <property type="interactions" value="113"/>
</dbReference>
<dbReference type="Proteomes" id="UP000009192">
    <property type="component" value="Unassembled WGS sequence"/>
</dbReference>
<keyword evidence="4" id="KW-1185">Reference proteome</keyword>
<accession>A0A0Q9XFM8</accession>
<evidence type="ECO:0000313" key="3">
    <source>
        <dbReference type="EMBL" id="KRG07165.1"/>
    </source>
</evidence>
<evidence type="ECO:0000313" key="4">
    <source>
        <dbReference type="Proteomes" id="UP000009192"/>
    </source>
</evidence>
<proteinExistence type="predicted"/>
<dbReference type="InParanoid" id="A0A0Q9XFM8"/>
<evidence type="ECO:0000256" key="2">
    <source>
        <dbReference type="SAM" id="SignalP"/>
    </source>
</evidence>
<organism evidence="3 4">
    <name type="scientific">Drosophila mojavensis</name>
    <name type="common">Fruit fly</name>
    <dbReference type="NCBI Taxonomy" id="7230"/>
    <lineage>
        <taxon>Eukaryota</taxon>
        <taxon>Metazoa</taxon>
        <taxon>Ecdysozoa</taxon>
        <taxon>Arthropoda</taxon>
        <taxon>Hexapoda</taxon>
        <taxon>Insecta</taxon>
        <taxon>Pterygota</taxon>
        <taxon>Neoptera</taxon>
        <taxon>Endopterygota</taxon>
        <taxon>Diptera</taxon>
        <taxon>Brachycera</taxon>
        <taxon>Muscomorpha</taxon>
        <taxon>Ephydroidea</taxon>
        <taxon>Drosophilidae</taxon>
        <taxon>Drosophila</taxon>
    </lineage>
</organism>
<feature type="signal peptide" evidence="2">
    <location>
        <begin position="1"/>
        <end position="22"/>
    </location>
</feature>
<feature type="chain" id="PRO_5006387915" evidence="2">
    <location>
        <begin position="23"/>
        <end position="180"/>
    </location>
</feature>
<sequence>MYPLQLLAAAWLSLAWLSSCQGFGQFHMKRYQLQRGYNPDDSSESDNSVLRSYRRCMWEQSKFLPRRLVLLSLCSNLFCENNQIMPRSRSIFVVEKMSRPNDCLDILPEQCEQGDEEDLMYKPFPDCCPVYCNLKRRMQRLRTMHFRHRILRNMQDASSSSSSSSADGNTLLSEMGYNNY</sequence>
<evidence type="ECO:0000256" key="1">
    <source>
        <dbReference type="SAM" id="MobiDB-lite"/>
    </source>
</evidence>
<reference evidence="3 4" key="1">
    <citation type="journal article" date="2007" name="Nature">
        <title>Evolution of genes and genomes on the Drosophila phylogeny.</title>
        <authorList>
            <consortium name="Drosophila 12 Genomes Consortium"/>
            <person name="Clark A.G."/>
            <person name="Eisen M.B."/>
            <person name="Smith D.R."/>
            <person name="Bergman C.M."/>
            <person name="Oliver B."/>
            <person name="Markow T.A."/>
            <person name="Kaufman T.C."/>
            <person name="Kellis M."/>
            <person name="Gelbart W."/>
            <person name="Iyer V.N."/>
            <person name="Pollard D.A."/>
            <person name="Sackton T.B."/>
            <person name="Larracuente A.M."/>
            <person name="Singh N.D."/>
            <person name="Abad J.P."/>
            <person name="Abt D.N."/>
            <person name="Adryan B."/>
            <person name="Aguade M."/>
            <person name="Akashi H."/>
            <person name="Anderson W.W."/>
            <person name="Aquadro C.F."/>
            <person name="Ardell D.H."/>
            <person name="Arguello R."/>
            <person name="Artieri C.G."/>
            <person name="Barbash D.A."/>
            <person name="Barker D."/>
            <person name="Barsanti P."/>
            <person name="Batterham P."/>
            <person name="Batzoglou S."/>
            <person name="Begun D."/>
            <person name="Bhutkar A."/>
            <person name="Blanco E."/>
            <person name="Bosak S.A."/>
            <person name="Bradley R.K."/>
            <person name="Brand A.D."/>
            <person name="Brent M.R."/>
            <person name="Brooks A.N."/>
            <person name="Brown R.H."/>
            <person name="Butlin R.K."/>
            <person name="Caggese C."/>
            <person name="Calvi B.R."/>
            <person name="Bernardo de Carvalho A."/>
            <person name="Caspi A."/>
            <person name="Castrezana S."/>
            <person name="Celniker S.E."/>
            <person name="Chang J.L."/>
            <person name="Chapple C."/>
            <person name="Chatterji S."/>
            <person name="Chinwalla A."/>
            <person name="Civetta A."/>
            <person name="Clifton S.W."/>
            <person name="Comeron J.M."/>
            <person name="Costello J.C."/>
            <person name="Coyne J.A."/>
            <person name="Daub J."/>
            <person name="David R.G."/>
            <person name="Delcher A.L."/>
            <person name="Delehaunty K."/>
            <person name="Do C.B."/>
            <person name="Ebling H."/>
            <person name="Edwards K."/>
            <person name="Eickbush T."/>
            <person name="Evans J.D."/>
            <person name="Filipski A."/>
            <person name="Findeiss S."/>
            <person name="Freyhult E."/>
            <person name="Fulton L."/>
            <person name="Fulton R."/>
            <person name="Garcia A.C."/>
            <person name="Gardiner A."/>
            <person name="Garfield D.A."/>
            <person name="Garvin B.E."/>
            <person name="Gibson G."/>
            <person name="Gilbert D."/>
            <person name="Gnerre S."/>
            <person name="Godfrey J."/>
            <person name="Good R."/>
            <person name="Gotea V."/>
            <person name="Gravely B."/>
            <person name="Greenberg A.J."/>
            <person name="Griffiths-Jones S."/>
            <person name="Gross S."/>
            <person name="Guigo R."/>
            <person name="Gustafson E.A."/>
            <person name="Haerty W."/>
            <person name="Hahn M.W."/>
            <person name="Halligan D.L."/>
            <person name="Halpern A.L."/>
            <person name="Halter G.M."/>
            <person name="Han M.V."/>
            <person name="Heger A."/>
            <person name="Hillier L."/>
            <person name="Hinrichs A.S."/>
            <person name="Holmes I."/>
            <person name="Hoskins R.A."/>
            <person name="Hubisz M.J."/>
            <person name="Hultmark D."/>
            <person name="Huntley M.A."/>
            <person name="Jaffe D.B."/>
            <person name="Jagadeeshan S."/>
            <person name="Jeck W.R."/>
            <person name="Johnson J."/>
            <person name="Jones C.D."/>
            <person name="Jordan W.C."/>
            <person name="Karpen G.H."/>
            <person name="Kataoka E."/>
            <person name="Keightley P.D."/>
            <person name="Kheradpour P."/>
            <person name="Kirkness E.F."/>
            <person name="Koerich L.B."/>
            <person name="Kristiansen K."/>
            <person name="Kudrna D."/>
            <person name="Kulathinal R.J."/>
            <person name="Kumar S."/>
            <person name="Kwok R."/>
            <person name="Lander E."/>
            <person name="Langley C.H."/>
            <person name="Lapoint R."/>
            <person name="Lazzaro B.P."/>
            <person name="Lee S.J."/>
            <person name="Levesque L."/>
            <person name="Li R."/>
            <person name="Lin C.F."/>
            <person name="Lin M.F."/>
            <person name="Lindblad-Toh K."/>
            <person name="Llopart A."/>
            <person name="Long M."/>
            <person name="Low L."/>
            <person name="Lozovsky E."/>
            <person name="Lu J."/>
            <person name="Luo M."/>
            <person name="Machado C.A."/>
            <person name="Makalowski W."/>
            <person name="Marzo M."/>
            <person name="Matsuda M."/>
            <person name="Matzkin L."/>
            <person name="McAllister B."/>
            <person name="McBride C.S."/>
            <person name="McKernan B."/>
            <person name="McKernan K."/>
            <person name="Mendez-Lago M."/>
            <person name="Minx P."/>
            <person name="Mollenhauer M.U."/>
            <person name="Montooth K."/>
            <person name="Mount S.M."/>
            <person name="Mu X."/>
            <person name="Myers E."/>
            <person name="Negre B."/>
            <person name="Newfeld S."/>
            <person name="Nielsen R."/>
            <person name="Noor M.A."/>
            <person name="O'Grady P."/>
            <person name="Pachter L."/>
            <person name="Papaceit M."/>
            <person name="Parisi M.J."/>
            <person name="Parisi M."/>
            <person name="Parts L."/>
            <person name="Pedersen J.S."/>
            <person name="Pesole G."/>
            <person name="Phillippy A.M."/>
            <person name="Ponting C.P."/>
            <person name="Pop M."/>
            <person name="Porcelli D."/>
            <person name="Powell J.R."/>
            <person name="Prohaska S."/>
            <person name="Pruitt K."/>
            <person name="Puig M."/>
            <person name="Quesneville H."/>
            <person name="Ram K.R."/>
            <person name="Rand D."/>
            <person name="Rasmussen M.D."/>
            <person name="Reed L.K."/>
            <person name="Reenan R."/>
            <person name="Reily A."/>
            <person name="Remington K.A."/>
            <person name="Rieger T.T."/>
            <person name="Ritchie M.G."/>
            <person name="Robin C."/>
            <person name="Rogers Y.H."/>
            <person name="Rohde C."/>
            <person name="Rozas J."/>
            <person name="Rubenfield M.J."/>
            <person name="Ruiz A."/>
            <person name="Russo S."/>
            <person name="Salzberg S.L."/>
            <person name="Sanchez-Gracia A."/>
            <person name="Saranga D.J."/>
            <person name="Sato H."/>
            <person name="Schaeffer S.W."/>
            <person name="Schatz M.C."/>
            <person name="Schlenke T."/>
            <person name="Schwartz R."/>
            <person name="Segarra C."/>
            <person name="Singh R.S."/>
            <person name="Sirot L."/>
            <person name="Sirota M."/>
            <person name="Sisneros N.B."/>
            <person name="Smith C.D."/>
            <person name="Smith T.F."/>
            <person name="Spieth J."/>
            <person name="Stage D.E."/>
            <person name="Stark A."/>
            <person name="Stephan W."/>
            <person name="Strausberg R.L."/>
            <person name="Strempel S."/>
            <person name="Sturgill D."/>
            <person name="Sutton G."/>
            <person name="Sutton G.G."/>
            <person name="Tao W."/>
            <person name="Teichmann S."/>
            <person name="Tobari Y.N."/>
            <person name="Tomimura Y."/>
            <person name="Tsolas J.M."/>
            <person name="Valente V.L."/>
            <person name="Venter E."/>
            <person name="Venter J.C."/>
            <person name="Vicario S."/>
            <person name="Vieira F.G."/>
            <person name="Vilella A.J."/>
            <person name="Villasante A."/>
            <person name="Walenz B."/>
            <person name="Wang J."/>
            <person name="Wasserman M."/>
            <person name="Watts T."/>
            <person name="Wilson D."/>
            <person name="Wilson R.K."/>
            <person name="Wing R.A."/>
            <person name="Wolfner M.F."/>
            <person name="Wong A."/>
            <person name="Wong G.K."/>
            <person name="Wu C.I."/>
            <person name="Wu G."/>
            <person name="Yamamoto D."/>
            <person name="Yang H.P."/>
            <person name="Yang S.P."/>
            <person name="Yorke J.A."/>
            <person name="Yoshida K."/>
            <person name="Zdobnov E."/>
            <person name="Zhang P."/>
            <person name="Zhang Y."/>
            <person name="Zimin A.V."/>
            <person name="Baldwin J."/>
            <person name="Abdouelleil A."/>
            <person name="Abdulkadir J."/>
            <person name="Abebe A."/>
            <person name="Abera B."/>
            <person name="Abreu J."/>
            <person name="Acer S.C."/>
            <person name="Aftuck L."/>
            <person name="Alexander A."/>
            <person name="An P."/>
            <person name="Anderson E."/>
            <person name="Anderson S."/>
            <person name="Arachi H."/>
            <person name="Azer M."/>
            <person name="Bachantsang P."/>
            <person name="Barry A."/>
            <person name="Bayul T."/>
            <person name="Berlin A."/>
            <person name="Bessette D."/>
            <person name="Bloom T."/>
            <person name="Blye J."/>
            <person name="Boguslavskiy L."/>
            <person name="Bonnet C."/>
            <person name="Boukhgalter B."/>
            <person name="Bourzgui I."/>
            <person name="Brown A."/>
            <person name="Cahill P."/>
            <person name="Channer S."/>
            <person name="Cheshatsang Y."/>
            <person name="Chuda L."/>
            <person name="Citroen M."/>
            <person name="Collymore A."/>
            <person name="Cooke P."/>
            <person name="Costello M."/>
            <person name="D'Aco K."/>
            <person name="Daza R."/>
            <person name="De Haan G."/>
            <person name="DeGray S."/>
            <person name="DeMaso C."/>
            <person name="Dhargay N."/>
            <person name="Dooley K."/>
            <person name="Dooley E."/>
            <person name="Doricent M."/>
            <person name="Dorje P."/>
            <person name="Dorjee K."/>
            <person name="Dupes A."/>
            <person name="Elong R."/>
            <person name="Falk J."/>
            <person name="Farina A."/>
            <person name="Faro S."/>
            <person name="Ferguson D."/>
            <person name="Fisher S."/>
            <person name="Foley C.D."/>
            <person name="Franke A."/>
            <person name="Friedrich D."/>
            <person name="Gadbois L."/>
            <person name="Gearin G."/>
            <person name="Gearin C.R."/>
            <person name="Giannoukos G."/>
            <person name="Goode T."/>
            <person name="Graham J."/>
            <person name="Grandbois E."/>
            <person name="Grewal S."/>
            <person name="Gyaltsen K."/>
            <person name="Hafez N."/>
            <person name="Hagos B."/>
            <person name="Hall J."/>
            <person name="Henson C."/>
            <person name="Hollinger A."/>
            <person name="Honan T."/>
            <person name="Huard M.D."/>
            <person name="Hughes L."/>
            <person name="Hurhula B."/>
            <person name="Husby M.E."/>
            <person name="Kamat A."/>
            <person name="Kanga B."/>
            <person name="Kashin S."/>
            <person name="Khazanovich D."/>
            <person name="Kisner P."/>
            <person name="Lance K."/>
            <person name="Lara M."/>
            <person name="Lee W."/>
            <person name="Lennon N."/>
            <person name="Letendre F."/>
            <person name="LeVine R."/>
            <person name="Lipovsky A."/>
            <person name="Liu X."/>
            <person name="Liu J."/>
            <person name="Liu S."/>
            <person name="Lokyitsang T."/>
            <person name="Lokyitsang Y."/>
            <person name="Lubonja R."/>
            <person name="Lui A."/>
            <person name="MacDonald P."/>
            <person name="Magnisalis V."/>
            <person name="Maru K."/>
            <person name="Matthews C."/>
            <person name="McCusker W."/>
            <person name="McDonough S."/>
            <person name="Mehta T."/>
            <person name="Meldrim J."/>
            <person name="Meneus L."/>
            <person name="Mihai O."/>
            <person name="Mihalev A."/>
            <person name="Mihova T."/>
            <person name="Mittelman R."/>
            <person name="Mlenga V."/>
            <person name="Montmayeur A."/>
            <person name="Mulrain L."/>
            <person name="Navidi A."/>
            <person name="Naylor J."/>
            <person name="Negash T."/>
            <person name="Nguyen T."/>
            <person name="Nguyen N."/>
            <person name="Nicol R."/>
            <person name="Norbu C."/>
            <person name="Norbu N."/>
            <person name="Novod N."/>
            <person name="O'Neill B."/>
            <person name="Osman S."/>
            <person name="Markiewicz E."/>
            <person name="Oyono O.L."/>
            <person name="Patti C."/>
            <person name="Phunkhang P."/>
            <person name="Pierre F."/>
            <person name="Priest M."/>
            <person name="Raghuraman S."/>
            <person name="Rege F."/>
            <person name="Reyes R."/>
            <person name="Rise C."/>
            <person name="Rogov P."/>
            <person name="Ross K."/>
            <person name="Ryan E."/>
            <person name="Settipalli S."/>
            <person name="Shea T."/>
            <person name="Sherpa N."/>
            <person name="Shi L."/>
            <person name="Shih D."/>
            <person name="Sparrow T."/>
            <person name="Spaulding J."/>
            <person name="Stalker J."/>
            <person name="Stange-Thomann N."/>
            <person name="Stavropoulos S."/>
            <person name="Stone C."/>
            <person name="Strader C."/>
            <person name="Tesfaye S."/>
            <person name="Thomson T."/>
            <person name="Thoulutsang Y."/>
            <person name="Thoulutsang D."/>
            <person name="Topham K."/>
            <person name="Topping I."/>
            <person name="Tsamla T."/>
            <person name="Vassiliev H."/>
            <person name="Vo A."/>
            <person name="Wangchuk T."/>
            <person name="Wangdi T."/>
            <person name="Weiand M."/>
            <person name="Wilkinson J."/>
            <person name="Wilson A."/>
            <person name="Yadav S."/>
            <person name="Young G."/>
            <person name="Yu Q."/>
            <person name="Zembek L."/>
            <person name="Zhong D."/>
            <person name="Zimmer A."/>
            <person name="Zwirko Z."/>
            <person name="Jaffe D.B."/>
            <person name="Alvarez P."/>
            <person name="Brockman W."/>
            <person name="Butler J."/>
            <person name="Chin C."/>
            <person name="Gnerre S."/>
            <person name="Grabherr M."/>
            <person name="Kleber M."/>
            <person name="Mauceli E."/>
            <person name="MacCallum I."/>
        </authorList>
    </citation>
    <scope>NUCLEOTIDE SEQUENCE [LARGE SCALE GENOMIC DNA]</scope>
    <source>
        <strain evidence="4">Tucson 15081-1352.22</strain>
    </source>
</reference>
<name>A0A0Q9XFM8_DROMO</name>
<dbReference type="EMBL" id="CH933812">
    <property type="protein sequence ID" value="KRG07165.1"/>
    <property type="molecule type" value="Genomic_DNA"/>
</dbReference>
<protein>
    <submittedName>
        <fullName evidence="3">Uncharacterized protein, isoform B</fullName>
    </submittedName>
</protein>
<dbReference type="AlphaFoldDB" id="A0A0Q9XFM8"/>
<dbReference type="KEGG" id="dmo:Dmoj_GI16463"/>
<feature type="compositionally biased region" description="Polar residues" evidence="1">
    <location>
        <begin position="166"/>
        <end position="180"/>
    </location>
</feature>